<feature type="non-terminal residue" evidence="1">
    <location>
        <position position="256"/>
    </location>
</feature>
<dbReference type="Pfam" id="PF13385">
    <property type="entry name" value="Laminin_G_3"/>
    <property type="match status" value="1"/>
</dbReference>
<gene>
    <name evidence="1" type="ORF">S03H2_54785</name>
</gene>
<feature type="non-terminal residue" evidence="1">
    <location>
        <position position="1"/>
    </location>
</feature>
<reference evidence="1" key="1">
    <citation type="journal article" date="2014" name="Front. Microbiol.">
        <title>High frequency of phylogenetically diverse reductive dehalogenase-homologous genes in deep subseafloor sedimentary metagenomes.</title>
        <authorList>
            <person name="Kawai M."/>
            <person name="Futagami T."/>
            <person name="Toyoda A."/>
            <person name="Takaki Y."/>
            <person name="Nishi S."/>
            <person name="Hori S."/>
            <person name="Arai W."/>
            <person name="Tsubouchi T."/>
            <person name="Morono Y."/>
            <person name="Uchiyama I."/>
            <person name="Ito T."/>
            <person name="Fujiyama A."/>
            <person name="Inagaki F."/>
            <person name="Takami H."/>
        </authorList>
    </citation>
    <scope>NUCLEOTIDE SEQUENCE</scope>
    <source>
        <strain evidence="1">Expedition CK06-06</strain>
    </source>
</reference>
<protein>
    <recommendedName>
        <fullName evidence="2">LamG-like jellyroll fold domain-containing protein</fullName>
    </recommendedName>
</protein>
<proteinExistence type="predicted"/>
<name>X1IJR3_9ZZZZ</name>
<comment type="caution">
    <text evidence="1">The sequence shown here is derived from an EMBL/GenBank/DDBJ whole genome shotgun (WGS) entry which is preliminary data.</text>
</comment>
<sequence>VGIKGEWRHGDDITYIDGGKIYTDTITAEQIAAGTITASKINMADFINLPSDENLVGYWSFDEGSGALAVDGSGHGNNGTLVDMAEEDWVDGVVGKALDFAGDDDYVEIPDDESLDILDGFTIAFWTKYSLGQGGGVDRRDGAGEGYFLLFQDTGKIAICLNDGINQVFRVNIGAGYNDGEWYHGVFTGSLSSGVAKVYVDSEQVGLDIDISSITGTITPDKALNIGRSTAIWFTIGLMDEVRIYKRGLTEAEIKA</sequence>
<dbReference type="EMBL" id="BARU01034950">
    <property type="protein sequence ID" value="GAH69475.1"/>
    <property type="molecule type" value="Genomic_DNA"/>
</dbReference>
<evidence type="ECO:0000313" key="1">
    <source>
        <dbReference type="EMBL" id="GAH69475.1"/>
    </source>
</evidence>
<dbReference type="InterPro" id="IPR013320">
    <property type="entry name" value="ConA-like_dom_sf"/>
</dbReference>
<evidence type="ECO:0008006" key="2">
    <source>
        <dbReference type="Google" id="ProtNLM"/>
    </source>
</evidence>
<dbReference type="PANTHER" id="PTHR47635">
    <property type="entry name" value="CUB DOMAIN-CONTAINING PROTEIN"/>
    <property type="match status" value="1"/>
</dbReference>
<organism evidence="1">
    <name type="scientific">marine sediment metagenome</name>
    <dbReference type="NCBI Taxonomy" id="412755"/>
    <lineage>
        <taxon>unclassified sequences</taxon>
        <taxon>metagenomes</taxon>
        <taxon>ecological metagenomes</taxon>
    </lineage>
</organism>
<dbReference type="SUPFAM" id="SSF49899">
    <property type="entry name" value="Concanavalin A-like lectins/glucanases"/>
    <property type="match status" value="1"/>
</dbReference>
<dbReference type="PANTHER" id="PTHR47635:SF2">
    <property type="entry name" value="LAMG-LIKE JELLYROLL FOLD DOMAIN-CONTAINING PROTEIN"/>
    <property type="match status" value="1"/>
</dbReference>
<dbReference type="AlphaFoldDB" id="X1IJR3"/>
<accession>X1IJR3</accession>
<dbReference type="Gene3D" id="2.60.120.200">
    <property type="match status" value="1"/>
</dbReference>